<sequence length="61" mass="6849">MSQLNQMELQSLRHIIGGHATVANKLEAYAQQCNDTQLKQMFLEDAAAAKSAKQKLMLFLQ</sequence>
<keyword evidence="2" id="KW-1185">Reference proteome</keyword>
<evidence type="ECO:0000313" key="1">
    <source>
        <dbReference type="EMBL" id="VBB08650.1"/>
    </source>
</evidence>
<accession>A0A498RCP4</accession>
<protein>
    <submittedName>
        <fullName evidence="1">Uncharacterized protein</fullName>
    </submittedName>
</protein>
<reference evidence="1 2" key="1">
    <citation type="submission" date="2018-06" db="EMBL/GenBank/DDBJ databases">
        <authorList>
            <person name="Strepis N."/>
        </authorList>
    </citation>
    <scope>NUCLEOTIDE SEQUENCE [LARGE SCALE GENOMIC DNA]</scope>
    <source>
        <strain evidence="1">LUCI</strain>
    </source>
</reference>
<dbReference type="OrthoDB" id="1707820at2"/>
<dbReference type="EMBL" id="UPPP01000094">
    <property type="protein sequence ID" value="VBB08650.1"/>
    <property type="molecule type" value="Genomic_DNA"/>
</dbReference>
<name>A0A498RCP4_9FIRM</name>
<dbReference type="Proteomes" id="UP000277811">
    <property type="component" value="Unassembled WGS sequence"/>
</dbReference>
<dbReference type="AlphaFoldDB" id="A0A498RCP4"/>
<proteinExistence type="predicted"/>
<evidence type="ECO:0000313" key="2">
    <source>
        <dbReference type="Proteomes" id="UP000277811"/>
    </source>
</evidence>
<gene>
    <name evidence="1" type="ORF">LUCI_3928</name>
</gene>
<organism evidence="1 2">
    <name type="scientific">Lucifera butyrica</name>
    <dbReference type="NCBI Taxonomy" id="1351585"/>
    <lineage>
        <taxon>Bacteria</taxon>
        <taxon>Bacillati</taxon>
        <taxon>Bacillota</taxon>
        <taxon>Negativicutes</taxon>
        <taxon>Veillonellales</taxon>
        <taxon>Veillonellaceae</taxon>
        <taxon>Lucifera</taxon>
    </lineage>
</organism>